<evidence type="ECO:0000313" key="1">
    <source>
        <dbReference type="EMBL" id="ETO77567.1"/>
    </source>
</evidence>
<protein>
    <submittedName>
        <fullName evidence="1">Uncharacterized protein</fullName>
    </submittedName>
</protein>
<proteinExistence type="predicted"/>
<reference evidence="1 2" key="1">
    <citation type="submission" date="2013-11" db="EMBL/GenBank/DDBJ databases">
        <title>The Genome Sequence of Phytophthora parasitica P1976.</title>
        <authorList>
            <consortium name="The Broad Institute Genomics Platform"/>
            <person name="Russ C."/>
            <person name="Tyler B."/>
            <person name="Panabieres F."/>
            <person name="Shan W."/>
            <person name="Tripathy S."/>
            <person name="Grunwald N."/>
            <person name="Machado M."/>
            <person name="Johnson C.S."/>
            <person name="Walker B."/>
            <person name="Young S."/>
            <person name="Zeng Q."/>
            <person name="Gargeya S."/>
            <person name="Fitzgerald M."/>
            <person name="Haas B."/>
            <person name="Abouelleil A."/>
            <person name="Allen A.W."/>
            <person name="Alvarado L."/>
            <person name="Arachchi H.M."/>
            <person name="Berlin A.M."/>
            <person name="Chapman S.B."/>
            <person name="Gainer-Dewar J."/>
            <person name="Goldberg J."/>
            <person name="Griggs A."/>
            <person name="Gujja S."/>
            <person name="Hansen M."/>
            <person name="Howarth C."/>
            <person name="Imamovic A."/>
            <person name="Ireland A."/>
            <person name="Larimer J."/>
            <person name="McCowan C."/>
            <person name="Murphy C."/>
            <person name="Pearson M."/>
            <person name="Poon T.W."/>
            <person name="Priest M."/>
            <person name="Roberts A."/>
            <person name="Saif S."/>
            <person name="Shea T."/>
            <person name="Sisk P."/>
            <person name="Sykes S."/>
            <person name="Wortman J."/>
            <person name="Nusbaum C."/>
            <person name="Birren B."/>
        </authorList>
    </citation>
    <scope>NUCLEOTIDE SEQUENCE [LARGE SCALE GENOMIC DNA]</scope>
    <source>
        <strain evidence="1 2">P1976</strain>
    </source>
</reference>
<dbReference type="AlphaFoldDB" id="A0A081AFA6"/>
<organism evidence="1 2">
    <name type="scientific">Phytophthora nicotianae P1976</name>
    <dbReference type="NCBI Taxonomy" id="1317066"/>
    <lineage>
        <taxon>Eukaryota</taxon>
        <taxon>Sar</taxon>
        <taxon>Stramenopiles</taxon>
        <taxon>Oomycota</taxon>
        <taxon>Peronosporomycetes</taxon>
        <taxon>Peronosporales</taxon>
        <taxon>Peronosporaceae</taxon>
        <taxon>Phytophthora</taxon>
    </lineage>
</organism>
<gene>
    <name evidence="1" type="ORF">F444_07250</name>
</gene>
<accession>A0A081AFA6</accession>
<dbReference type="EMBL" id="ANJA01001333">
    <property type="protein sequence ID" value="ETO77567.1"/>
    <property type="molecule type" value="Genomic_DNA"/>
</dbReference>
<evidence type="ECO:0000313" key="2">
    <source>
        <dbReference type="Proteomes" id="UP000028582"/>
    </source>
</evidence>
<comment type="caution">
    <text evidence="1">The sequence shown here is derived from an EMBL/GenBank/DDBJ whole genome shotgun (WGS) entry which is preliminary data.</text>
</comment>
<name>A0A081AFA6_PHYNI</name>
<sequence length="61" mass="6982">MALDEDLLLGRIAMLQQMIDQVKESQRKMELSGLSDSSLAKSVDLYKQRLQYYESSLADLD</sequence>
<dbReference type="Proteomes" id="UP000028582">
    <property type="component" value="Unassembled WGS sequence"/>
</dbReference>